<evidence type="ECO:0000313" key="1">
    <source>
        <dbReference type="EMBL" id="OGC43456.1"/>
    </source>
</evidence>
<protein>
    <recommendedName>
        <fullName evidence="3">Secretion system C-terminal sorting domain-containing protein</fullName>
    </recommendedName>
</protein>
<name>A0A1F4UEU5_UNCW3</name>
<dbReference type="AlphaFoldDB" id="A0A1F4UEU5"/>
<dbReference type="EMBL" id="MEUM01000020">
    <property type="protein sequence ID" value="OGC43456.1"/>
    <property type="molecule type" value="Genomic_DNA"/>
</dbReference>
<evidence type="ECO:0000313" key="2">
    <source>
        <dbReference type="Proteomes" id="UP000177025"/>
    </source>
</evidence>
<evidence type="ECO:0008006" key="3">
    <source>
        <dbReference type="Google" id="ProtNLM"/>
    </source>
</evidence>
<comment type="caution">
    <text evidence="1">The sequence shown here is derived from an EMBL/GenBank/DDBJ whole genome shotgun (WGS) entry which is preliminary data.</text>
</comment>
<dbReference type="SUPFAM" id="SSF63829">
    <property type="entry name" value="Calcium-dependent phosphotriesterase"/>
    <property type="match status" value="1"/>
</dbReference>
<organism evidence="1 2">
    <name type="scientific">candidate division WOR-3 bacterium RBG_13_43_14</name>
    <dbReference type="NCBI Taxonomy" id="1802590"/>
    <lineage>
        <taxon>Bacteria</taxon>
        <taxon>Bacteria division WOR-3</taxon>
    </lineage>
</organism>
<dbReference type="Gene3D" id="2.130.10.10">
    <property type="entry name" value="YVTN repeat-like/Quinoprotein amine dehydrogenase"/>
    <property type="match status" value="2"/>
</dbReference>
<dbReference type="InterPro" id="IPR026444">
    <property type="entry name" value="Secre_tail"/>
</dbReference>
<reference evidence="1 2" key="1">
    <citation type="journal article" date="2016" name="Nat. Commun.">
        <title>Thousands of microbial genomes shed light on interconnected biogeochemical processes in an aquifer system.</title>
        <authorList>
            <person name="Anantharaman K."/>
            <person name="Brown C.T."/>
            <person name="Hug L.A."/>
            <person name="Sharon I."/>
            <person name="Castelle C.J."/>
            <person name="Probst A.J."/>
            <person name="Thomas B.C."/>
            <person name="Singh A."/>
            <person name="Wilkins M.J."/>
            <person name="Karaoz U."/>
            <person name="Brodie E.L."/>
            <person name="Williams K.H."/>
            <person name="Hubbard S.S."/>
            <person name="Banfield J.F."/>
        </authorList>
    </citation>
    <scope>NUCLEOTIDE SEQUENCE [LARGE SCALE GENOMIC DNA]</scope>
</reference>
<proteinExistence type="predicted"/>
<gene>
    <name evidence="1" type="ORF">A2Y85_07850</name>
</gene>
<accession>A0A1F4UEU5</accession>
<dbReference type="Proteomes" id="UP000177025">
    <property type="component" value="Unassembled WGS sequence"/>
</dbReference>
<dbReference type="NCBIfam" id="TIGR04183">
    <property type="entry name" value="Por_Secre_tail"/>
    <property type="match status" value="1"/>
</dbReference>
<dbReference type="InterPro" id="IPR015943">
    <property type="entry name" value="WD40/YVTN_repeat-like_dom_sf"/>
</dbReference>
<sequence length="732" mass="82164">MILIFLLINRVTFSPYYYTNTNYIYELAAGPDRIYAATNGGLISYDELDQNFEVITNTDGLLTNCQKCLAIDSSGYIWSGSDVGLSLVSSDWSRIAVYPSDCLTGVIIQDIVCRRDSVYIGSAGGMLFINTNGTPNDFSDDMRTRIFEEMGGLISNNVRSIAVTADHVWAGTDRGISRFTKNFDPDSTRNYTTLNGLLNNYVNKIAVIDTFIYVASDSGLNRFNGIDFDSLVLHRKVVDVVQVGDSLGLALDSVSQFGFYYNNDLIIRNLNLYSRSKPRSLLYTIDGSLYCGLGNRWVDDKYGDGFGRYDFSANAWLVIQHRCLPLNQISDIAATEQGIFTACSDRSSQYARGLGWLHDDDTWTNFNRDTILSTNLIHRCKQAPDGKIWLGVNTFSSSGQDTMMMFSFDPAADVWTSYPGGFLNMDATVAVWDLEFDASNNMYLSLAGGANRLYAIDSALTMAYYIAEKTVGFFVEIAIDSIGRVWLSRLGDTKGMLRIDTKNTLFDRNDDMLRTFGVSEGLAYGNCYGSIVDQQGALYIANDKALVKFANSFSTVYSNPDDEFFDLELDSWGRVWAMARHGLYCYDPILETIDQYEYEDLHVDVDFLPTSNEVIQLQGFEFDSLRHCFWIGNNNGLLKLTIENDPVTVIDSVIIYPNPAINRDDIHIKRLPIDAQVNIYTISGRLMAEGLVPDPVFNEIIWHLPENISSGLYYAVIHSNHGRKVLKFAIVR</sequence>